<evidence type="ECO:0000256" key="3">
    <source>
        <dbReference type="ARBA" id="ARBA00023002"/>
    </source>
</evidence>
<dbReference type="Proteomes" id="UP000094569">
    <property type="component" value="Unassembled WGS sequence"/>
</dbReference>
<reference evidence="4 5" key="1">
    <citation type="journal article" date="2016" name="BMC Genomics">
        <title>Comparative genomic and transcriptomic analyses of the Fuzhuan brick tea-fermentation fungus Aspergillus cristatus.</title>
        <authorList>
            <person name="Ge Y."/>
            <person name="Wang Y."/>
            <person name="Liu Y."/>
            <person name="Tan Y."/>
            <person name="Ren X."/>
            <person name="Zhang X."/>
            <person name="Hyde K.D."/>
            <person name="Liu Y."/>
            <person name="Liu Z."/>
        </authorList>
    </citation>
    <scope>NUCLEOTIDE SEQUENCE [LARGE SCALE GENOMIC DNA]</scope>
    <source>
        <strain evidence="4 5">GZAAS20.1005</strain>
    </source>
</reference>
<dbReference type="STRING" id="573508.A0A1E3BCD1"/>
<comment type="similarity">
    <text evidence="1">Belongs to the short-chain dehydrogenases/reductases (SDR) family.</text>
</comment>
<dbReference type="AlphaFoldDB" id="A0A1E3BCD1"/>
<dbReference type="SUPFAM" id="SSF51735">
    <property type="entry name" value="NAD(P)-binding Rossmann-fold domains"/>
    <property type="match status" value="1"/>
</dbReference>
<dbReference type="Gene3D" id="3.40.50.720">
    <property type="entry name" value="NAD(P)-binding Rossmann-like Domain"/>
    <property type="match status" value="1"/>
</dbReference>
<dbReference type="InterPro" id="IPR036291">
    <property type="entry name" value="NAD(P)-bd_dom_sf"/>
</dbReference>
<keyword evidence="2" id="KW-0521">NADP</keyword>
<dbReference type="InterPro" id="IPR002347">
    <property type="entry name" value="SDR_fam"/>
</dbReference>
<dbReference type="OrthoDB" id="2962696at2759"/>
<gene>
    <name evidence="4" type="ORF">SI65_06834</name>
</gene>
<organism evidence="4 5">
    <name type="scientific">Aspergillus cristatus</name>
    <name type="common">Chinese Fuzhuan brick tea-fermentation fungus</name>
    <name type="synonym">Eurotium cristatum</name>
    <dbReference type="NCBI Taxonomy" id="573508"/>
    <lineage>
        <taxon>Eukaryota</taxon>
        <taxon>Fungi</taxon>
        <taxon>Dikarya</taxon>
        <taxon>Ascomycota</taxon>
        <taxon>Pezizomycotina</taxon>
        <taxon>Eurotiomycetes</taxon>
        <taxon>Eurotiomycetidae</taxon>
        <taxon>Eurotiales</taxon>
        <taxon>Aspergillaceae</taxon>
        <taxon>Aspergillus</taxon>
        <taxon>Aspergillus subgen. Aspergillus</taxon>
    </lineage>
</organism>
<dbReference type="GO" id="GO:0016491">
    <property type="term" value="F:oxidoreductase activity"/>
    <property type="evidence" value="ECO:0007669"/>
    <property type="project" value="UniProtKB-KW"/>
</dbReference>
<proteinExistence type="inferred from homology"/>
<evidence type="ECO:0000256" key="2">
    <source>
        <dbReference type="ARBA" id="ARBA00022857"/>
    </source>
</evidence>
<dbReference type="PANTHER" id="PTHR43618">
    <property type="entry name" value="7-ALPHA-HYDROXYSTEROID DEHYDROGENASE"/>
    <property type="match status" value="1"/>
</dbReference>
<evidence type="ECO:0000313" key="5">
    <source>
        <dbReference type="Proteomes" id="UP000094569"/>
    </source>
</evidence>
<keyword evidence="5" id="KW-1185">Reference proteome</keyword>
<accession>A0A1E3BCD1</accession>
<keyword evidence="3" id="KW-0560">Oxidoreductase</keyword>
<name>A0A1E3BCD1_ASPCR</name>
<sequence length="177" mass="18794">MSQFDPSRLFSVNGQVAVITGAGSVIAFLPLLDAANKRQPPSTPGTIPPPRAQVIVKSSIAGWFRVVYPSVPYILSKAALTQMVKLLSTTFAPHDIRVNGIAPGVYATEYISGLHGDYERITSYESIPRELIPLTRTGGTEDIVGLLLYMASVSGGNLNGSIMVSDGGSLNVIPSNY</sequence>
<dbReference type="EMBL" id="JXNT01000007">
    <property type="protein sequence ID" value="ODM18046.1"/>
    <property type="molecule type" value="Genomic_DNA"/>
</dbReference>
<dbReference type="VEuPathDB" id="FungiDB:SI65_06834"/>
<dbReference type="PANTHER" id="PTHR43618:SF18">
    <property type="entry name" value="SHORT CHAIN DEHYDROGENASE_REDUCTASE FAMILY (AFU_ORTHOLOGUE AFUA_5G12480)"/>
    <property type="match status" value="1"/>
</dbReference>
<protein>
    <submittedName>
        <fullName evidence="4">Uncharacterized protein</fullName>
    </submittedName>
</protein>
<dbReference type="InterPro" id="IPR052178">
    <property type="entry name" value="Sec_Metab_Biosynth_SDR"/>
</dbReference>
<comment type="caution">
    <text evidence="4">The sequence shown here is derived from an EMBL/GenBank/DDBJ whole genome shotgun (WGS) entry which is preliminary data.</text>
</comment>
<evidence type="ECO:0000256" key="1">
    <source>
        <dbReference type="ARBA" id="ARBA00006484"/>
    </source>
</evidence>
<dbReference type="Pfam" id="PF13561">
    <property type="entry name" value="adh_short_C2"/>
    <property type="match status" value="1"/>
</dbReference>
<evidence type="ECO:0000313" key="4">
    <source>
        <dbReference type="EMBL" id="ODM18046.1"/>
    </source>
</evidence>